<sequence>MSSQTNTKTTTTASLKTTRKGGLLLVQLPARLTVIEAVSFRKQFQTWLEEDTIKKIILDFGQTALIDSSGVGALITNHKSAQAKNIELVFWSVQPQVQLAFSLVGLEEIFQIEANTEAIIPTLNRKVEQRPPLTHPSVRSPIKRAIDIVGAILGLMLTAVLFVPIAIAIKLDSPGPILFSQTRCGWMGRRFRIWKFRSMVTNAEALKATIPNQASGAFFKNDADPRITRVGSFLRKTSLDEFPQFWNILIGDMSLIGTRPPTPDEMEKYEIANWQRLDVKPGLSGEWQVNGRSKIRNFEDVIELDLRYQNNWSLLYDLKLIFKTITVFFQKDSGAV</sequence>
<keyword evidence="2" id="KW-0472">Membrane</keyword>
<dbReference type="PANTHER" id="PTHR30576:SF10">
    <property type="entry name" value="SLL5057 PROTEIN"/>
    <property type="match status" value="1"/>
</dbReference>
<evidence type="ECO:0000313" key="4">
    <source>
        <dbReference type="EMBL" id="MBD2200068.1"/>
    </source>
</evidence>
<dbReference type="Proteomes" id="UP000658514">
    <property type="component" value="Unassembled WGS sequence"/>
</dbReference>
<protein>
    <submittedName>
        <fullName evidence="4">Sugar transferase</fullName>
    </submittedName>
</protein>
<dbReference type="InterPro" id="IPR036513">
    <property type="entry name" value="STAS_dom_sf"/>
</dbReference>
<dbReference type="PANTHER" id="PTHR30576">
    <property type="entry name" value="COLANIC BIOSYNTHESIS UDP-GLUCOSE LIPID CARRIER TRANSFERASE"/>
    <property type="match status" value="1"/>
</dbReference>
<keyword evidence="2" id="KW-1133">Transmembrane helix</keyword>
<comment type="caution">
    <text evidence="4">The sequence shown here is derived from an EMBL/GenBank/DDBJ whole genome shotgun (WGS) entry which is preliminary data.</text>
</comment>
<evidence type="ECO:0000256" key="1">
    <source>
        <dbReference type="ARBA" id="ARBA00006464"/>
    </source>
</evidence>
<dbReference type="CDD" id="cd07043">
    <property type="entry name" value="STAS_anti-anti-sigma_factors"/>
    <property type="match status" value="1"/>
</dbReference>
<dbReference type="EMBL" id="JACJQH010000075">
    <property type="protein sequence ID" value="MBD2200068.1"/>
    <property type="molecule type" value="Genomic_DNA"/>
</dbReference>
<dbReference type="GO" id="GO:0016740">
    <property type="term" value="F:transferase activity"/>
    <property type="evidence" value="ECO:0007669"/>
    <property type="project" value="UniProtKB-KW"/>
</dbReference>
<feature type="domain" description="STAS" evidence="3">
    <location>
        <begin position="13"/>
        <end position="130"/>
    </location>
</feature>
<gene>
    <name evidence="4" type="ORF">H6G24_32150</name>
</gene>
<evidence type="ECO:0000259" key="3">
    <source>
        <dbReference type="PROSITE" id="PS50801"/>
    </source>
</evidence>
<dbReference type="Pfam" id="PF01740">
    <property type="entry name" value="STAS"/>
    <property type="match status" value="1"/>
</dbReference>
<proteinExistence type="inferred from homology"/>
<name>A0ABR8AJC9_9CYAN</name>
<accession>A0ABR8AJC9</accession>
<keyword evidence="4" id="KW-0808">Transferase</keyword>
<comment type="similarity">
    <text evidence="1">Belongs to the bacterial sugar transferase family.</text>
</comment>
<dbReference type="Gene3D" id="3.30.750.24">
    <property type="entry name" value="STAS domain"/>
    <property type="match status" value="1"/>
</dbReference>
<evidence type="ECO:0000256" key="2">
    <source>
        <dbReference type="SAM" id="Phobius"/>
    </source>
</evidence>
<dbReference type="InterPro" id="IPR003362">
    <property type="entry name" value="Bact_transf"/>
</dbReference>
<keyword evidence="5" id="KW-1185">Reference proteome</keyword>
<dbReference type="RefSeq" id="WP_190550514.1">
    <property type="nucleotide sequence ID" value="NZ_CAWPNO010000112.1"/>
</dbReference>
<dbReference type="InterPro" id="IPR002645">
    <property type="entry name" value="STAS_dom"/>
</dbReference>
<dbReference type="PROSITE" id="PS50801">
    <property type="entry name" value="STAS"/>
    <property type="match status" value="1"/>
</dbReference>
<organism evidence="4 5">
    <name type="scientific">Calothrix parietina FACHB-288</name>
    <dbReference type="NCBI Taxonomy" id="2692896"/>
    <lineage>
        <taxon>Bacteria</taxon>
        <taxon>Bacillati</taxon>
        <taxon>Cyanobacteriota</taxon>
        <taxon>Cyanophyceae</taxon>
        <taxon>Nostocales</taxon>
        <taxon>Calotrichaceae</taxon>
        <taxon>Calothrix</taxon>
    </lineage>
</organism>
<keyword evidence="2" id="KW-0812">Transmembrane</keyword>
<dbReference type="SUPFAM" id="SSF52091">
    <property type="entry name" value="SpoIIaa-like"/>
    <property type="match status" value="1"/>
</dbReference>
<feature type="transmembrane region" description="Helical" evidence="2">
    <location>
        <begin position="148"/>
        <end position="169"/>
    </location>
</feature>
<reference evidence="4 5" key="1">
    <citation type="journal article" date="2020" name="ISME J.">
        <title>Comparative genomics reveals insights into cyanobacterial evolution and habitat adaptation.</title>
        <authorList>
            <person name="Chen M.Y."/>
            <person name="Teng W.K."/>
            <person name="Zhao L."/>
            <person name="Hu C.X."/>
            <person name="Zhou Y.K."/>
            <person name="Han B.P."/>
            <person name="Song L.R."/>
            <person name="Shu W.S."/>
        </authorList>
    </citation>
    <scope>NUCLEOTIDE SEQUENCE [LARGE SCALE GENOMIC DNA]</scope>
    <source>
        <strain evidence="4 5">FACHB-288</strain>
    </source>
</reference>
<dbReference type="Pfam" id="PF02397">
    <property type="entry name" value="Bac_transf"/>
    <property type="match status" value="1"/>
</dbReference>
<evidence type="ECO:0000313" key="5">
    <source>
        <dbReference type="Proteomes" id="UP000658514"/>
    </source>
</evidence>